<dbReference type="SUPFAM" id="SSF48264">
    <property type="entry name" value="Cytochrome P450"/>
    <property type="match status" value="1"/>
</dbReference>
<dbReference type="GO" id="GO:0016705">
    <property type="term" value="F:oxidoreductase activity, acting on paired donors, with incorporation or reduction of molecular oxygen"/>
    <property type="evidence" value="ECO:0007669"/>
    <property type="project" value="InterPro"/>
</dbReference>
<dbReference type="InterPro" id="IPR017972">
    <property type="entry name" value="Cyt_P450_CS"/>
</dbReference>
<evidence type="ECO:0000256" key="1">
    <source>
        <dbReference type="ARBA" id="ARBA00010617"/>
    </source>
</evidence>
<proteinExistence type="inferred from homology"/>
<dbReference type="GO" id="GO:0020037">
    <property type="term" value="F:heme binding"/>
    <property type="evidence" value="ECO:0007669"/>
    <property type="project" value="InterPro"/>
</dbReference>
<name>A0A3S1DMS7_9BACT</name>
<dbReference type="PROSITE" id="PS00086">
    <property type="entry name" value="CYTOCHROME_P450"/>
    <property type="match status" value="1"/>
</dbReference>
<keyword evidence="2" id="KW-0503">Monooxygenase</keyword>
<keyword evidence="2" id="KW-0560">Oxidoreductase</keyword>
<accession>A0A3S1DMS7</accession>
<protein>
    <submittedName>
        <fullName evidence="3">Cytochrome P450</fullName>
    </submittedName>
</protein>
<dbReference type="Pfam" id="PF00067">
    <property type="entry name" value="p450"/>
    <property type="match status" value="1"/>
</dbReference>
<dbReference type="PRINTS" id="PR00385">
    <property type="entry name" value="P450"/>
</dbReference>
<dbReference type="Gene3D" id="1.10.630.10">
    <property type="entry name" value="Cytochrome P450"/>
    <property type="match status" value="1"/>
</dbReference>
<evidence type="ECO:0000256" key="2">
    <source>
        <dbReference type="RuleBase" id="RU000461"/>
    </source>
</evidence>
<evidence type="ECO:0000313" key="3">
    <source>
        <dbReference type="EMBL" id="NSL88554.1"/>
    </source>
</evidence>
<sequence>MPVISQPFFHPVDIRPVHFDQDHRLMFGGKGAWQVYRHADVQRIFMDYETFSNAFLPRRDDYIIGSNFNQLDPPLHGLFRALIAPPFSRSAVAKQEEHIRALCVSLLEENIQHHEMEFVRDFALPLSAGVIGSILGIPSSALPKVNYWAKTIVNAGYVEGGPETAAKAQEEMTAFFTHMMALRKQQPEDDLITKLSLAKIGDEEVLLSVKIATCMTILIGGYETTASLLTNAVQIFIEYPELQEILMYNPELIPRAIWEVLRLRPSPVSMYRRARHDVYLDGQLIRKDDLLNGWIAAANRDPEVFPDPHNFDLDRNHLRGNVLSFGYGLHYCVGDTLARTEVRIALEEILRRMRHIHLQPGVLLQPSESGIAVGFQQLPIAFNTWHAIEKGRTC</sequence>
<reference evidence="3" key="1">
    <citation type="submission" date="2020-05" db="EMBL/GenBank/DDBJ databases">
        <title>Chitinophaga laudate sp. nov., isolated from a tropical peat swamp.</title>
        <authorList>
            <person name="Goh C.B.S."/>
            <person name="Lee M.S."/>
            <person name="Parimannan S."/>
            <person name="Pasbakhsh P."/>
            <person name="Yule C.M."/>
            <person name="Rajandas H."/>
            <person name="Loke S."/>
            <person name="Croft L."/>
            <person name="Tan J.B.L."/>
        </authorList>
    </citation>
    <scope>NUCLEOTIDE SEQUENCE</scope>
    <source>
        <strain evidence="3">Mgbs1</strain>
    </source>
</reference>
<comment type="caution">
    <text evidence="3">The sequence shown here is derived from an EMBL/GenBank/DDBJ whole genome shotgun (WGS) entry which is preliminary data.</text>
</comment>
<dbReference type="GO" id="GO:0004497">
    <property type="term" value="F:monooxygenase activity"/>
    <property type="evidence" value="ECO:0007669"/>
    <property type="project" value="UniProtKB-KW"/>
</dbReference>
<dbReference type="EMBL" id="RIAR02000001">
    <property type="protein sequence ID" value="NSL88554.1"/>
    <property type="molecule type" value="Genomic_DNA"/>
</dbReference>
<dbReference type="InterPro" id="IPR036396">
    <property type="entry name" value="Cyt_P450_sf"/>
</dbReference>
<dbReference type="InterPro" id="IPR002397">
    <property type="entry name" value="Cyt_P450_B"/>
</dbReference>
<keyword evidence="4" id="KW-1185">Reference proteome</keyword>
<dbReference type="GO" id="GO:0005506">
    <property type="term" value="F:iron ion binding"/>
    <property type="evidence" value="ECO:0007669"/>
    <property type="project" value="InterPro"/>
</dbReference>
<evidence type="ECO:0000313" key="4">
    <source>
        <dbReference type="Proteomes" id="UP000281028"/>
    </source>
</evidence>
<gene>
    <name evidence="3" type="ORF">ECE50_017060</name>
</gene>
<keyword evidence="2" id="KW-0479">Metal-binding</keyword>
<keyword evidence="2" id="KW-0408">Iron</keyword>
<dbReference type="InterPro" id="IPR001128">
    <property type="entry name" value="Cyt_P450"/>
</dbReference>
<dbReference type="Proteomes" id="UP000281028">
    <property type="component" value="Unassembled WGS sequence"/>
</dbReference>
<organism evidence="3 4">
    <name type="scientific">Chitinophaga solisilvae</name>
    <dbReference type="NCBI Taxonomy" id="1233460"/>
    <lineage>
        <taxon>Bacteria</taxon>
        <taxon>Pseudomonadati</taxon>
        <taxon>Bacteroidota</taxon>
        <taxon>Chitinophagia</taxon>
        <taxon>Chitinophagales</taxon>
        <taxon>Chitinophagaceae</taxon>
        <taxon>Chitinophaga</taxon>
    </lineage>
</organism>
<dbReference type="PANTHER" id="PTHR46696">
    <property type="entry name" value="P450, PUTATIVE (EUROFUNG)-RELATED"/>
    <property type="match status" value="1"/>
</dbReference>
<keyword evidence="2" id="KW-0349">Heme</keyword>
<dbReference type="OrthoDB" id="9801155at2"/>
<dbReference type="PANTHER" id="PTHR46696:SF6">
    <property type="entry name" value="P450, PUTATIVE (EUROFUNG)-RELATED"/>
    <property type="match status" value="1"/>
</dbReference>
<dbReference type="PRINTS" id="PR00359">
    <property type="entry name" value="BP450"/>
</dbReference>
<comment type="similarity">
    <text evidence="1 2">Belongs to the cytochrome P450 family.</text>
</comment>
<dbReference type="AlphaFoldDB" id="A0A3S1DMS7"/>